<dbReference type="Proteomes" id="UP000183832">
    <property type="component" value="Unassembled WGS sequence"/>
</dbReference>
<dbReference type="EMBL" id="CVRI01000041">
    <property type="protein sequence ID" value="CRK95345.1"/>
    <property type="molecule type" value="Genomic_DNA"/>
</dbReference>
<evidence type="ECO:0000313" key="2">
    <source>
        <dbReference type="Proteomes" id="UP000183832"/>
    </source>
</evidence>
<evidence type="ECO:0000313" key="1">
    <source>
        <dbReference type="EMBL" id="CRK95345.1"/>
    </source>
</evidence>
<protein>
    <submittedName>
        <fullName evidence="1">CLUMA_CG008887, isoform A</fullName>
    </submittedName>
</protein>
<dbReference type="AlphaFoldDB" id="A0A1J1IA97"/>
<keyword evidence="2" id="KW-1185">Reference proteome</keyword>
<organism evidence="1 2">
    <name type="scientific">Clunio marinus</name>
    <dbReference type="NCBI Taxonomy" id="568069"/>
    <lineage>
        <taxon>Eukaryota</taxon>
        <taxon>Metazoa</taxon>
        <taxon>Ecdysozoa</taxon>
        <taxon>Arthropoda</taxon>
        <taxon>Hexapoda</taxon>
        <taxon>Insecta</taxon>
        <taxon>Pterygota</taxon>
        <taxon>Neoptera</taxon>
        <taxon>Endopterygota</taxon>
        <taxon>Diptera</taxon>
        <taxon>Nematocera</taxon>
        <taxon>Chironomoidea</taxon>
        <taxon>Chironomidae</taxon>
        <taxon>Clunio</taxon>
    </lineage>
</organism>
<proteinExistence type="predicted"/>
<reference evidence="1 2" key="1">
    <citation type="submission" date="2015-04" db="EMBL/GenBank/DDBJ databases">
        <authorList>
            <person name="Syromyatnikov M.Y."/>
            <person name="Popov V.N."/>
        </authorList>
    </citation>
    <scope>NUCLEOTIDE SEQUENCE [LARGE SCALE GENOMIC DNA]</scope>
</reference>
<gene>
    <name evidence="1" type="ORF">CLUMA_CG008887</name>
</gene>
<accession>A0A1J1IA97</accession>
<name>A0A1J1IA97_9DIPT</name>
<sequence length="63" mass="7426">MLTGSQKELFSELFVIEGKGRKKEKLEENEDRKMFLQTDYPLQVKIRENLAYDGKNGKTMENE</sequence>